<evidence type="ECO:0000256" key="8">
    <source>
        <dbReference type="ARBA" id="ARBA00023054"/>
    </source>
</evidence>
<dbReference type="GO" id="GO:0000993">
    <property type="term" value="F:RNA polymerase II complex binding"/>
    <property type="evidence" value="ECO:0007669"/>
    <property type="project" value="TreeGrafter"/>
</dbReference>
<dbReference type="InterPro" id="IPR049431">
    <property type="entry name" value="UVSSA_C"/>
</dbReference>
<keyword evidence="9" id="KW-0234">DNA repair</keyword>
<name>A0AAV3XWR1_9GAST</name>
<feature type="compositionally biased region" description="Polar residues" evidence="10">
    <location>
        <begin position="753"/>
        <end position="764"/>
    </location>
</feature>
<evidence type="ECO:0000256" key="5">
    <source>
        <dbReference type="ARBA" id="ARBA00022763"/>
    </source>
</evidence>
<feature type="compositionally biased region" description="Basic and acidic residues" evidence="10">
    <location>
        <begin position="255"/>
        <end position="267"/>
    </location>
</feature>
<evidence type="ECO:0000256" key="9">
    <source>
        <dbReference type="ARBA" id="ARBA00023204"/>
    </source>
</evidence>
<dbReference type="InterPro" id="IPR049408">
    <property type="entry name" value="UVSSA_N_a-solenoid_rpt"/>
</dbReference>
<sequence length="808" mass="91965">MELIHNNTWDLLECRRWRELQVYSKNLDPNVVSQMKKIIQELTTTGSPSLDVNTLKKFKRLCRDGDDNVRFAFYLIMSQLKKNHSEIRLSASQVADELFNRSHAFREILVNYLNEFLALTTETEASKPLPPPKAAAVKMKTDTLKMIQQWYDKYGQGYRKLVIGYDYLKNCKHIDFNDIRARSVAERMKIEEEERKKQKIMALRLAKVLKEISEEKDEIMMCVKEAESCLQLLLPSPDDFLRDFSGSEVLQSKSNKNDDNKVDEKIPPCKSPSAENHTDGTYCLSNNPVSIVESPLRSPELDSCPQEENDNAKLRLLQYSNSSADTKLFENSSLERNDMEIETESDEKNVSDSNDSDKDECVDDQQLHGLHGPEYTIEVDLGQPDIFNVQETSDNIDVVRTLKESSKTISVNLLPKVTAWLEILSKTGAKEEDIKATIDLKVQLECVKQKCVELKLVSNEKQKLKDADSDEEDFEDVPEKEGYEPHIPAHLRTEYGLDKRETSAKPEHESASQKATLPLKTEKSWQWNLKEKLKKEYTADPTSLAAAMARVNPEKLNVDSSAESKSCPGDSKDSSQVPFKSFGTDLAFWDNPDEMEAPSIVKYDSLHRFWTPKEFDSEKPSQHDLSALRTRVVTYAGKFEPVKWTCRAPMPNGKLCERMDRYKCPFHGKVIPRDEHGNPQHDDVMPSSSGTRATCGESSSTEDNSTLPPWKDPELQREIEHATGKDLGSARSQKELEKKLVGKGKGKGKGKKTSNLTDINASKNTSRKRIENKIFNKGSVKRVCATLDSADYRRVRDKFGNQFNYSLS</sequence>
<feature type="region of interest" description="Disordered" evidence="10">
    <location>
        <begin position="327"/>
        <end position="363"/>
    </location>
</feature>
<dbReference type="GO" id="GO:0006283">
    <property type="term" value="P:transcription-coupled nucleotide-excision repair"/>
    <property type="evidence" value="ECO:0007669"/>
    <property type="project" value="TreeGrafter"/>
</dbReference>
<evidence type="ECO:0000256" key="2">
    <source>
        <dbReference type="ARBA" id="ARBA00009240"/>
    </source>
</evidence>
<dbReference type="GO" id="GO:0009411">
    <property type="term" value="P:response to UV"/>
    <property type="evidence" value="ECO:0007669"/>
    <property type="project" value="InterPro"/>
</dbReference>
<feature type="compositionally biased region" description="Basic and acidic residues" evidence="10">
    <location>
        <begin position="671"/>
        <end position="684"/>
    </location>
</feature>
<dbReference type="InterPro" id="IPR018610">
    <property type="entry name" value="UVSSA"/>
</dbReference>
<feature type="region of interest" description="Disordered" evidence="10">
    <location>
        <begin position="251"/>
        <end position="281"/>
    </location>
</feature>
<dbReference type="Pfam" id="PF20867">
    <property type="entry name" value="UVSSA_N"/>
    <property type="match status" value="1"/>
</dbReference>
<evidence type="ECO:0000256" key="4">
    <source>
        <dbReference type="ARBA" id="ARBA00022723"/>
    </source>
</evidence>
<keyword evidence="13" id="KW-1185">Reference proteome</keyword>
<keyword evidence="8" id="KW-0175">Coiled coil</keyword>
<evidence type="ECO:0000256" key="3">
    <source>
        <dbReference type="ARBA" id="ARBA00022454"/>
    </source>
</evidence>
<dbReference type="Pfam" id="PF09740">
    <property type="entry name" value="DUF2043"/>
    <property type="match status" value="1"/>
</dbReference>
<keyword evidence="7" id="KW-0862">Zinc</keyword>
<comment type="caution">
    <text evidence="12">The sequence shown here is derived from an EMBL/GenBank/DDBJ whole genome shotgun (WGS) entry which is preliminary data.</text>
</comment>
<comment type="similarity">
    <text evidence="2">Belongs to the UVSSA family.</text>
</comment>
<evidence type="ECO:0000256" key="10">
    <source>
        <dbReference type="SAM" id="MobiDB-lite"/>
    </source>
</evidence>
<organism evidence="12 13">
    <name type="scientific">Plakobranchus ocellatus</name>
    <dbReference type="NCBI Taxonomy" id="259542"/>
    <lineage>
        <taxon>Eukaryota</taxon>
        <taxon>Metazoa</taxon>
        <taxon>Spiralia</taxon>
        <taxon>Lophotrochozoa</taxon>
        <taxon>Mollusca</taxon>
        <taxon>Gastropoda</taxon>
        <taxon>Heterobranchia</taxon>
        <taxon>Euthyneura</taxon>
        <taxon>Panpulmonata</taxon>
        <taxon>Sacoglossa</taxon>
        <taxon>Placobranchoidea</taxon>
        <taxon>Plakobranchidae</taxon>
        <taxon>Plakobranchus</taxon>
    </lineage>
</organism>
<evidence type="ECO:0000256" key="1">
    <source>
        <dbReference type="ARBA" id="ARBA00004286"/>
    </source>
</evidence>
<protein>
    <submittedName>
        <fullName evidence="12">UV-stimulated scaffold protein a</fullName>
    </submittedName>
</protein>
<keyword evidence="5" id="KW-0227">DNA damage</keyword>
<feature type="region of interest" description="Disordered" evidence="10">
    <location>
        <begin position="555"/>
        <end position="578"/>
    </location>
</feature>
<dbReference type="GO" id="GO:0005694">
    <property type="term" value="C:chromosome"/>
    <property type="evidence" value="ECO:0007669"/>
    <property type="project" value="UniProtKB-SubCell"/>
</dbReference>
<feature type="region of interest" description="Disordered" evidence="10">
    <location>
        <begin position="671"/>
        <end position="764"/>
    </location>
</feature>
<keyword evidence="6" id="KW-0863">Zinc-finger</keyword>
<gene>
    <name evidence="12" type="ORF">PoB_000176100</name>
</gene>
<comment type="subcellular location">
    <subcellularLocation>
        <location evidence="1">Chromosome</location>
    </subcellularLocation>
</comment>
<dbReference type="EMBL" id="BLXT01000264">
    <property type="protein sequence ID" value="GFN75255.1"/>
    <property type="molecule type" value="Genomic_DNA"/>
</dbReference>
<proteinExistence type="inferred from homology"/>
<dbReference type="Proteomes" id="UP000735302">
    <property type="component" value="Unassembled WGS sequence"/>
</dbReference>
<dbReference type="AlphaFoldDB" id="A0AAV3XWR1"/>
<keyword evidence="4" id="KW-0479">Metal-binding</keyword>
<evidence type="ECO:0000313" key="13">
    <source>
        <dbReference type="Proteomes" id="UP000735302"/>
    </source>
</evidence>
<evidence type="ECO:0000256" key="6">
    <source>
        <dbReference type="ARBA" id="ARBA00022771"/>
    </source>
</evidence>
<feature type="compositionally biased region" description="Polar residues" evidence="10">
    <location>
        <begin position="686"/>
        <end position="707"/>
    </location>
</feature>
<feature type="compositionally biased region" description="Basic residues" evidence="10">
    <location>
        <begin position="741"/>
        <end position="752"/>
    </location>
</feature>
<dbReference type="PANTHER" id="PTHR28670:SF1">
    <property type="entry name" value="UV-STIMULATED SCAFFOLD PROTEIN A"/>
    <property type="match status" value="1"/>
</dbReference>
<evidence type="ECO:0000313" key="12">
    <source>
        <dbReference type="EMBL" id="GFN75255.1"/>
    </source>
</evidence>
<accession>A0AAV3XWR1</accession>
<dbReference type="PANTHER" id="PTHR28670">
    <property type="entry name" value="UV-STIMULATED SCAFFOLD PROTEIN A"/>
    <property type="match status" value="1"/>
</dbReference>
<feature type="region of interest" description="Disordered" evidence="10">
    <location>
        <begin position="462"/>
        <end position="487"/>
    </location>
</feature>
<reference evidence="12 13" key="1">
    <citation type="journal article" date="2021" name="Elife">
        <title>Chloroplast acquisition without the gene transfer in kleptoplastic sea slugs, Plakobranchus ocellatus.</title>
        <authorList>
            <person name="Maeda T."/>
            <person name="Takahashi S."/>
            <person name="Yoshida T."/>
            <person name="Shimamura S."/>
            <person name="Takaki Y."/>
            <person name="Nagai Y."/>
            <person name="Toyoda A."/>
            <person name="Suzuki Y."/>
            <person name="Arimoto A."/>
            <person name="Ishii H."/>
            <person name="Satoh N."/>
            <person name="Nishiyama T."/>
            <person name="Hasebe M."/>
            <person name="Maruyama T."/>
            <person name="Minagawa J."/>
            <person name="Obokata J."/>
            <person name="Shigenobu S."/>
        </authorList>
    </citation>
    <scope>NUCLEOTIDE SEQUENCE [LARGE SCALE GENOMIC DNA]</scope>
</reference>
<feature type="compositionally biased region" description="Basic and acidic residues" evidence="10">
    <location>
        <begin position="711"/>
        <end position="724"/>
    </location>
</feature>
<feature type="domain" description="UV-stimulated scaffold protein A C-terminal" evidence="11">
    <location>
        <begin position="576"/>
        <end position="680"/>
    </location>
</feature>
<dbReference type="GO" id="GO:0008270">
    <property type="term" value="F:zinc ion binding"/>
    <property type="evidence" value="ECO:0007669"/>
    <property type="project" value="UniProtKB-KW"/>
</dbReference>
<keyword evidence="3" id="KW-0158">Chromosome</keyword>
<evidence type="ECO:0000259" key="11">
    <source>
        <dbReference type="Pfam" id="PF09740"/>
    </source>
</evidence>
<evidence type="ECO:0000256" key="7">
    <source>
        <dbReference type="ARBA" id="ARBA00022833"/>
    </source>
</evidence>